<dbReference type="OrthoDB" id="2959108at2759"/>
<evidence type="ECO:0000256" key="1">
    <source>
        <dbReference type="ARBA" id="ARBA00001946"/>
    </source>
</evidence>
<dbReference type="SMART" id="SM00485">
    <property type="entry name" value="XPGN"/>
    <property type="match status" value="1"/>
</dbReference>
<keyword evidence="7" id="KW-0460">Magnesium</keyword>
<dbReference type="CDD" id="cd09869">
    <property type="entry name" value="PIN_GEN1"/>
    <property type="match status" value="1"/>
</dbReference>
<evidence type="ECO:0000256" key="5">
    <source>
        <dbReference type="ARBA" id="ARBA00022763"/>
    </source>
</evidence>
<feature type="non-terminal residue" evidence="14">
    <location>
        <position position="576"/>
    </location>
</feature>
<evidence type="ECO:0000256" key="6">
    <source>
        <dbReference type="ARBA" id="ARBA00022801"/>
    </source>
</evidence>
<feature type="region of interest" description="Disordered" evidence="10">
    <location>
        <begin position="482"/>
        <end position="502"/>
    </location>
</feature>
<protein>
    <submittedName>
        <fullName evidence="14">Flap endonuclease GEN homolog 1</fullName>
    </submittedName>
</protein>
<name>A0A8B7N610_HYAAZ</name>
<dbReference type="RefSeq" id="XP_018009040.1">
    <property type="nucleotide sequence ID" value="XM_018153551.1"/>
</dbReference>
<dbReference type="KEGG" id="hazt:108666639"/>
<dbReference type="PRINTS" id="PR00853">
    <property type="entry name" value="XPGRADSUPER"/>
</dbReference>
<evidence type="ECO:0000313" key="13">
    <source>
        <dbReference type="Proteomes" id="UP000694843"/>
    </source>
</evidence>
<keyword evidence="8" id="KW-0234">DNA repair</keyword>
<dbReference type="PANTHER" id="PTHR11081">
    <property type="entry name" value="FLAP ENDONUCLEASE FAMILY MEMBER"/>
    <property type="match status" value="1"/>
</dbReference>
<dbReference type="InterPro" id="IPR006086">
    <property type="entry name" value="XPG-I_dom"/>
</dbReference>
<keyword evidence="4 14" id="KW-0255">Endonuclease</keyword>
<dbReference type="GO" id="GO:0000400">
    <property type="term" value="F:four-way junction DNA binding"/>
    <property type="evidence" value="ECO:0007669"/>
    <property type="project" value="UniProtKB-ARBA"/>
</dbReference>
<keyword evidence="5" id="KW-0227">DNA damage</keyword>
<dbReference type="PANTHER" id="PTHR11081:SF70">
    <property type="entry name" value="FLAP ENDONUCLEASE GEN HOMOLOG 1"/>
    <property type="match status" value="1"/>
</dbReference>
<dbReference type="GeneID" id="108666639"/>
<comment type="similarity">
    <text evidence="9">Belongs to the XPG/RAD2 endonuclease family. GEN subfamily.</text>
</comment>
<dbReference type="InterPro" id="IPR036279">
    <property type="entry name" value="5-3_exonuclease_C_sf"/>
</dbReference>
<dbReference type="SMART" id="SM00484">
    <property type="entry name" value="XPGI"/>
    <property type="match status" value="1"/>
</dbReference>
<dbReference type="FunFam" id="1.10.150.20:FF:000030">
    <property type="entry name" value="Flap endonuclease GEN-like 1"/>
    <property type="match status" value="1"/>
</dbReference>
<keyword evidence="3" id="KW-0479">Metal-binding</keyword>
<dbReference type="Gene3D" id="3.40.50.1010">
    <property type="entry name" value="5'-nuclease"/>
    <property type="match status" value="1"/>
</dbReference>
<dbReference type="InterPro" id="IPR006085">
    <property type="entry name" value="XPG_DNA_repair_N"/>
</dbReference>
<accession>A0A8B7N610</accession>
<dbReference type="SUPFAM" id="SSF47807">
    <property type="entry name" value="5' to 3' exonuclease, C-terminal subdomain"/>
    <property type="match status" value="1"/>
</dbReference>
<keyword evidence="13" id="KW-1185">Reference proteome</keyword>
<dbReference type="GO" id="GO:0006281">
    <property type="term" value="P:DNA repair"/>
    <property type="evidence" value="ECO:0007669"/>
    <property type="project" value="UniProtKB-KW"/>
</dbReference>
<feature type="compositionally biased region" description="Polar residues" evidence="10">
    <location>
        <begin position="483"/>
        <end position="497"/>
    </location>
</feature>
<dbReference type="SUPFAM" id="SSF88723">
    <property type="entry name" value="PIN domain-like"/>
    <property type="match status" value="1"/>
</dbReference>
<feature type="region of interest" description="Disordered" evidence="10">
    <location>
        <begin position="151"/>
        <end position="174"/>
    </location>
</feature>
<evidence type="ECO:0000256" key="7">
    <source>
        <dbReference type="ARBA" id="ARBA00022842"/>
    </source>
</evidence>
<dbReference type="InterPro" id="IPR029060">
    <property type="entry name" value="PIN-like_dom_sf"/>
</dbReference>
<dbReference type="Pfam" id="PF00752">
    <property type="entry name" value="XPG_N"/>
    <property type="match status" value="1"/>
</dbReference>
<keyword evidence="6" id="KW-0378">Hydrolase</keyword>
<keyword evidence="2" id="KW-0540">Nuclease</keyword>
<evidence type="ECO:0000256" key="3">
    <source>
        <dbReference type="ARBA" id="ARBA00022723"/>
    </source>
</evidence>
<organism evidence="13 14">
    <name type="scientific">Hyalella azteca</name>
    <name type="common">Amphipod</name>
    <dbReference type="NCBI Taxonomy" id="294128"/>
    <lineage>
        <taxon>Eukaryota</taxon>
        <taxon>Metazoa</taxon>
        <taxon>Ecdysozoa</taxon>
        <taxon>Arthropoda</taxon>
        <taxon>Crustacea</taxon>
        <taxon>Multicrustacea</taxon>
        <taxon>Malacostraca</taxon>
        <taxon>Eumalacostraca</taxon>
        <taxon>Peracarida</taxon>
        <taxon>Amphipoda</taxon>
        <taxon>Senticaudata</taxon>
        <taxon>Talitrida</taxon>
        <taxon>Talitroidea</taxon>
        <taxon>Hyalellidae</taxon>
        <taxon>Hyalella</taxon>
    </lineage>
</organism>
<reference evidence="14" key="1">
    <citation type="submission" date="2025-08" db="UniProtKB">
        <authorList>
            <consortium name="RefSeq"/>
        </authorList>
    </citation>
    <scope>IDENTIFICATION</scope>
    <source>
        <tissue evidence="14">Whole organism</tissue>
    </source>
</reference>
<dbReference type="GO" id="GO:0046872">
    <property type="term" value="F:metal ion binding"/>
    <property type="evidence" value="ECO:0007669"/>
    <property type="project" value="UniProtKB-KW"/>
</dbReference>
<evidence type="ECO:0000256" key="9">
    <source>
        <dbReference type="ARBA" id="ARBA00038112"/>
    </source>
</evidence>
<dbReference type="AlphaFoldDB" id="A0A8B7N610"/>
<dbReference type="Gene3D" id="1.10.150.20">
    <property type="entry name" value="5' to 3' exonuclease, C-terminal subdomain"/>
    <property type="match status" value="1"/>
</dbReference>
<proteinExistence type="inferred from homology"/>
<comment type="cofactor">
    <cofactor evidence="1">
        <name>Mg(2+)</name>
        <dbReference type="ChEBI" id="CHEBI:18420"/>
    </cofactor>
</comment>
<dbReference type="GO" id="GO:0008821">
    <property type="term" value="F:crossover junction DNA endonuclease activity"/>
    <property type="evidence" value="ECO:0007669"/>
    <property type="project" value="UniProtKB-ARBA"/>
</dbReference>
<evidence type="ECO:0000313" key="14">
    <source>
        <dbReference type="RefSeq" id="XP_018009040.1"/>
    </source>
</evidence>
<evidence type="ECO:0000256" key="10">
    <source>
        <dbReference type="SAM" id="MobiDB-lite"/>
    </source>
</evidence>
<evidence type="ECO:0000259" key="11">
    <source>
        <dbReference type="SMART" id="SM00484"/>
    </source>
</evidence>
<sequence length="576" mass="62630">MGVKNLWTVLSSTGEVVAIGSAGAPILGSPASDLPGNSCLDGKCHPSGHEERVDEFTALEDKLDNLTITNPTRSPDVSTPSIVEDVGVSLAGQAVAIDLSCWVCDSQANVNMHSVIKPHLRNLVFRTLSLLSVGVLPVFVIEGAPPELKASTMQARNQARGHGRSSSTKQPSRRQFNSVLKECCELFRLLGVPWVQAAGEAEATCAALLYSQTVKAVITEDSDVLLYGGSCVLRNFSVRTNRPTAEFYTLPRIHHKLHLDRNALIALSLLLGCDYLPAGVSGVGVASAIKLVSHWGREGVDALQKFDTWASSARDLTAPRAKFRKNDDMADLEAAIRDRAVRTPGFPFRDVVSEFQRPLVIPQQLKDDLGWGQPLVADFVVWCQQKLGWEGSYAVSKALQFAGRWYACHAPPCPPCFPLQLKLGKVGSNLALCVDSTFEGKENKTPFCSASVRESRRDEFTEIPSIKSSSDITRRALKPANQVAGSNSQFRGSSSGTKPARKQCDFEDDVTCTYESSLLSSSEFPVVNSQSSSVLSDWQSANFTKASKFNPTQERDLHSGDFDLSVFDEADEDCVQ</sequence>
<feature type="domain" description="XPG-I" evidence="11">
    <location>
        <begin position="188"/>
        <end position="259"/>
    </location>
</feature>
<evidence type="ECO:0000259" key="12">
    <source>
        <dbReference type="SMART" id="SM00485"/>
    </source>
</evidence>
<evidence type="ECO:0000256" key="4">
    <source>
        <dbReference type="ARBA" id="ARBA00022759"/>
    </source>
</evidence>
<dbReference type="GO" id="GO:0017108">
    <property type="term" value="F:5'-flap endonuclease activity"/>
    <property type="evidence" value="ECO:0007669"/>
    <property type="project" value="UniProtKB-ARBA"/>
</dbReference>
<evidence type="ECO:0000256" key="2">
    <source>
        <dbReference type="ARBA" id="ARBA00022722"/>
    </source>
</evidence>
<evidence type="ECO:0000256" key="8">
    <source>
        <dbReference type="ARBA" id="ARBA00023204"/>
    </source>
</evidence>
<dbReference type="InterPro" id="IPR008918">
    <property type="entry name" value="HhH2"/>
</dbReference>
<feature type="domain" description="XPG N-terminal" evidence="12">
    <location>
        <begin position="77"/>
        <end position="163"/>
    </location>
</feature>
<dbReference type="SMART" id="SM00279">
    <property type="entry name" value="HhH2"/>
    <property type="match status" value="1"/>
</dbReference>
<dbReference type="Proteomes" id="UP000694843">
    <property type="component" value="Unplaced"/>
</dbReference>
<dbReference type="InterPro" id="IPR006084">
    <property type="entry name" value="XPG/Rad2"/>
</dbReference>
<gene>
    <name evidence="14" type="primary">LOC108666639</name>
</gene>
<feature type="compositionally biased region" description="Polar residues" evidence="10">
    <location>
        <begin position="164"/>
        <end position="174"/>
    </location>
</feature>
<dbReference type="Pfam" id="PF00867">
    <property type="entry name" value="XPG_I"/>
    <property type="match status" value="1"/>
</dbReference>